<dbReference type="Gene3D" id="1.10.3720.10">
    <property type="entry name" value="MetI-like"/>
    <property type="match status" value="1"/>
</dbReference>
<evidence type="ECO:0000256" key="1">
    <source>
        <dbReference type="ARBA" id="ARBA00004651"/>
    </source>
</evidence>
<proteinExistence type="inferred from homology"/>
<keyword evidence="10" id="KW-1185">Reference proteome</keyword>
<evidence type="ECO:0000256" key="7">
    <source>
        <dbReference type="RuleBase" id="RU363032"/>
    </source>
</evidence>
<evidence type="ECO:0000313" key="9">
    <source>
        <dbReference type="EMBL" id="MDF0601253.1"/>
    </source>
</evidence>
<dbReference type="AlphaFoldDB" id="A0AAE3T8Y2"/>
<protein>
    <submittedName>
        <fullName evidence="9">Carbohydrate ABC transporter permease</fullName>
    </submittedName>
</protein>
<feature type="transmembrane region" description="Helical" evidence="7">
    <location>
        <begin position="240"/>
        <end position="264"/>
    </location>
</feature>
<dbReference type="Pfam" id="PF00528">
    <property type="entry name" value="BPD_transp_1"/>
    <property type="match status" value="1"/>
</dbReference>
<dbReference type="SUPFAM" id="SSF161098">
    <property type="entry name" value="MetI-like"/>
    <property type="match status" value="1"/>
</dbReference>
<dbReference type="InterPro" id="IPR000515">
    <property type="entry name" value="MetI-like"/>
</dbReference>
<dbReference type="PANTHER" id="PTHR32243:SF18">
    <property type="entry name" value="INNER MEMBRANE ABC TRANSPORTER PERMEASE PROTEIN YCJP"/>
    <property type="match status" value="1"/>
</dbReference>
<dbReference type="PROSITE" id="PS50928">
    <property type="entry name" value="ABC_TM1"/>
    <property type="match status" value="1"/>
</dbReference>
<dbReference type="CDD" id="cd06261">
    <property type="entry name" value="TM_PBP2"/>
    <property type="match status" value="1"/>
</dbReference>
<keyword evidence="2 7" id="KW-0813">Transport</keyword>
<comment type="subcellular location">
    <subcellularLocation>
        <location evidence="1 7">Cell membrane</location>
        <topology evidence="1 7">Multi-pass membrane protein</topology>
    </subcellularLocation>
</comment>
<reference evidence="9" key="1">
    <citation type="submission" date="2023-03" db="EMBL/GenBank/DDBJ databases">
        <title>Multiphase analysis and comparison of six strains from genera Psychromarinibacter, Lutimaribacter, and Maritimibacter, including a novel species: Psychromarinibacter sediminicola sp. nov.</title>
        <authorList>
            <person name="Wang Y.-H."/>
            <person name="Ye M.-Q."/>
            <person name="Du Z.-J."/>
        </authorList>
    </citation>
    <scope>NUCLEOTIDE SEQUENCE</scope>
    <source>
        <strain evidence="9">C21-152</strain>
    </source>
</reference>
<feature type="transmembrane region" description="Helical" evidence="7">
    <location>
        <begin position="78"/>
        <end position="99"/>
    </location>
</feature>
<keyword evidence="6 7" id="KW-0472">Membrane</keyword>
<gene>
    <name evidence="9" type="ORF">P1J78_10975</name>
</gene>
<feature type="transmembrane region" description="Helical" evidence="7">
    <location>
        <begin position="145"/>
        <end position="166"/>
    </location>
</feature>
<dbReference type="PANTHER" id="PTHR32243">
    <property type="entry name" value="MALTOSE TRANSPORT SYSTEM PERMEASE-RELATED"/>
    <property type="match status" value="1"/>
</dbReference>
<dbReference type="InterPro" id="IPR035906">
    <property type="entry name" value="MetI-like_sf"/>
</dbReference>
<evidence type="ECO:0000256" key="5">
    <source>
        <dbReference type="ARBA" id="ARBA00022989"/>
    </source>
</evidence>
<evidence type="ECO:0000256" key="4">
    <source>
        <dbReference type="ARBA" id="ARBA00022692"/>
    </source>
</evidence>
<keyword evidence="4 7" id="KW-0812">Transmembrane</keyword>
<dbReference type="GO" id="GO:0005886">
    <property type="term" value="C:plasma membrane"/>
    <property type="evidence" value="ECO:0007669"/>
    <property type="project" value="UniProtKB-SubCell"/>
</dbReference>
<sequence length="279" mass="30790">MSVDAVSRRQRDTYLIFIALCVFTFINLTPLIWAVLTSLKDPRDAFTIPPTIIFEPTLEYHYEVWFENDFFRYLKNSLIISLGTVLVSVPAGSLAAYALSRIPRRSAGPILSALFTIRMFPHMLLAIPFFVMGTFLGMIDTYPLLILALVAINQPFTIWLMHGFFLEIPRDLDEAAAIDGCTSWQAFRIVILPLARPGMTVAALFSLLLSYNEFLFALVLTGTTTKTLPVAIASFGGEDISAWSLSAAGAIGIMLPIVLVMLVLQRHLVRGLTAGAVKG</sequence>
<feature type="transmembrane region" description="Helical" evidence="7">
    <location>
        <begin position="12"/>
        <end position="36"/>
    </location>
</feature>
<keyword evidence="5 7" id="KW-1133">Transmembrane helix</keyword>
<evidence type="ECO:0000256" key="6">
    <source>
        <dbReference type="ARBA" id="ARBA00023136"/>
    </source>
</evidence>
<evidence type="ECO:0000256" key="3">
    <source>
        <dbReference type="ARBA" id="ARBA00022475"/>
    </source>
</evidence>
<feature type="domain" description="ABC transmembrane type-1" evidence="8">
    <location>
        <begin position="74"/>
        <end position="264"/>
    </location>
</feature>
<name>A0AAE3T8Y2_9RHOB</name>
<accession>A0AAE3T8Y2</accession>
<feature type="transmembrane region" description="Helical" evidence="7">
    <location>
        <begin position="120"/>
        <end position="139"/>
    </location>
</feature>
<evidence type="ECO:0000313" key="10">
    <source>
        <dbReference type="Proteomes" id="UP001220964"/>
    </source>
</evidence>
<dbReference type="EMBL" id="JARGYC010000024">
    <property type="protein sequence ID" value="MDF0601253.1"/>
    <property type="molecule type" value="Genomic_DNA"/>
</dbReference>
<comment type="similarity">
    <text evidence="7">Belongs to the binding-protein-dependent transport system permease family.</text>
</comment>
<dbReference type="GO" id="GO:0055085">
    <property type="term" value="P:transmembrane transport"/>
    <property type="evidence" value="ECO:0007669"/>
    <property type="project" value="InterPro"/>
</dbReference>
<dbReference type="RefSeq" id="WP_275567390.1">
    <property type="nucleotide sequence ID" value="NZ_JARGYC010000024.1"/>
</dbReference>
<dbReference type="Proteomes" id="UP001220964">
    <property type="component" value="Unassembled WGS sequence"/>
</dbReference>
<evidence type="ECO:0000259" key="8">
    <source>
        <dbReference type="PROSITE" id="PS50928"/>
    </source>
</evidence>
<keyword evidence="3" id="KW-1003">Cell membrane</keyword>
<evidence type="ECO:0000256" key="2">
    <source>
        <dbReference type="ARBA" id="ARBA00022448"/>
    </source>
</evidence>
<organism evidence="9 10">
    <name type="scientific">Psychromarinibacter sediminicola</name>
    <dbReference type="NCBI Taxonomy" id="3033385"/>
    <lineage>
        <taxon>Bacteria</taxon>
        <taxon>Pseudomonadati</taxon>
        <taxon>Pseudomonadota</taxon>
        <taxon>Alphaproteobacteria</taxon>
        <taxon>Rhodobacterales</taxon>
        <taxon>Paracoccaceae</taxon>
        <taxon>Psychromarinibacter</taxon>
    </lineage>
</organism>
<dbReference type="InterPro" id="IPR050901">
    <property type="entry name" value="BP-dep_ABC_trans_perm"/>
</dbReference>
<comment type="caution">
    <text evidence="9">The sequence shown here is derived from an EMBL/GenBank/DDBJ whole genome shotgun (WGS) entry which is preliminary data.</text>
</comment>